<dbReference type="FunCoup" id="A0A151Z3J6">
    <property type="interactions" value="205"/>
</dbReference>
<evidence type="ECO:0000313" key="6">
    <source>
        <dbReference type="EMBL" id="KYQ88530.1"/>
    </source>
</evidence>
<dbReference type="GO" id="GO:0000422">
    <property type="term" value="P:autophagy of mitochondrion"/>
    <property type="evidence" value="ECO:0007669"/>
    <property type="project" value="TreeGrafter"/>
</dbReference>
<dbReference type="InterPro" id="IPR029071">
    <property type="entry name" value="Ubiquitin-like_domsf"/>
</dbReference>
<evidence type="ECO:0000256" key="4">
    <source>
        <dbReference type="RuleBase" id="RU361201"/>
    </source>
</evidence>
<dbReference type="AlphaFoldDB" id="A0A151Z3J6"/>
<dbReference type="GO" id="GO:0019776">
    <property type="term" value="F:Atg8-family ligase activity"/>
    <property type="evidence" value="ECO:0007669"/>
    <property type="project" value="TreeGrafter"/>
</dbReference>
<dbReference type="GO" id="GO:0061723">
    <property type="term" value="P:glycophagy"/>
    <property type="evidence" value="ECO:0007669"/>
    <property type="project" value="TreeGrafter"/>
</dbReference>
<accession>A0A151Z3J6</accession>
<evidence type="ECO:0000256" key="1">
    <source>
        <dbReference type="ARBA" id="ARBA00022499"/>
    </source>
</evidence>
<evidence type="ECO:0000313" key="7">
    <source>
        <dbReference type="Proteomes" id="UP000076078"/>
    </source>
</evidence>
<dbReference type="GO" id="GO:0034727">
    <property type="term" value="P:piecemeal microautophagy of the nucleus"/>
    <property type="evidence" value="ECO:0007669"/>
    <property type="project" value="TreeGrafter"/>
</dbReference>
<dbReference type="GO" id="GO:0034274">
    <property type="term" value="C:Atg12-Atg5-Atg16 complex"/>
    <property type="evidence" value="ECO:0007669"/>
    <property type="project" value="TreeGrafter"/>
</dbReference>
<dbReference type="Proteomes" id="UP000076078">
    <property type="component" value="Unassembled WGS sequence"/>
</dbReference>
<evidence type="ECO:0000256" key="3">
    <source>
        <dbReference type="ARBA" id="ARBA00023006"/>
    </source>
</evidence>
<sequence length="123" mass="13607">MSDPNEEDLVQSSSTTTSTVTTSNSGQASINSPAPDKIIVYFKNAGGAQALKQKKFKLQSNLSFQNVIDKLRSQLKLKSTDSLFLFVNQVFQPSPDESLGELYKCFSHNEQLIINYSDLPAWG</sequence>
<comment type="caution">
    <text evidence="6">The sequence shown here is derived from an EMBL/GenBank/DDBJ whole genome shotgun (WGS) entry which is preliminary data.</text>
</comment>
<protein>
    <recommendedName>
        <fullName evidence="4">Ubiquitin-like protein ATG12</fullName>
    </recommendedName>
</protein>
<comment type="subunit">
    <text evidence="4">Forms a conjugate with ATG5.</text>
</comment>
<dbReference type="CDD" id="cd01612">
    <property type="entry name" value="Ubl_ATG12"/>
    <property type="match status" value="1"/>
</dbReference>
<dbReference type="GO" id="GO:0000421">
    <property type="term" value="C:autophagosome membrane"/>
    <property type="evidence" value="ECO:0007669"/>
    <property type="project" value="TreeGrafter"/>
</dbReference>
<dbReference type="FunFam" id="3.10.20.90:FF:000150">
    <property type="entry name" value="Ubiquitin-like protein ATG12"/>
    <property type="match status" value="1"/>
</dbReference>
<dbReference type="GO" id="GO:0034045">
    <property type="term" value="C:phagophore assembly site membrane"/>
    <property type="evidence" value="ECO:0007669"/>
    <property type="project" value="TreeGrafter"/>
</dbReference>
<dbReference type="EMBL" id="LODT01000051">
    <property type="protein sequence ID" value="KYQ88530.1"/>
    <property type="molecule type" value="Genomic_DNA"/>
</dbReference>
<dbReference type="Gene3D" id="3.10.20.90">
    <property type="entry name" value="Phosphatidylinositol 3-kinase Catalytic Subunit, Chain A, domain 1"/>
    <property type="match status" value="1"/>
</dbReference>
<reference evidence="6 7" key="1">
    <citation type="submission" date="2015-12" db="EMBL/GenBank/DDBJ databases">
        <title>Dictyostelia acquired genes for synthesis and detection of signals that induce cell-type specialization by lateral gene transfer from prokaryotes.</title>
        <authorList>
            <person name="Gloeckner G."/>
            <person name="Schaap P."/>
        </authorList>
    </citation>
    <scope>NUCLEOTIDE SEQUENCE [LARGE SCALE GENOMIC DNA]</scope>
    <source>
        <strain evidence="6 7">TK</strain>
    </source>
</reference>
<dbReference type="GO" id="GO:0000045">
    <property type="term" value="P:autophagosome assembly"/>
    <property type="evidence" value="ECO:0007669"/>
    <property type="project" value="InterPro"/>
</dbReference>
<keyword evidence="1 4" id="KW-1017">Isopeptide bond</keyword>
<dbReference type="PANTHER" id="PTHR13385">
    <property type="entry name" value="AUTOPHAGY PROTEIN 12"/>
    <property type="match status" value="1"/>
</dbReference>
<dbReference type="STRING" id="361077.A0A151Z3J6"/>
<keyword evidence="2 4" id="KW-0833">Ubl conjugation pathway</keyword>
<dbReference type="GO" id="GO:0097352">
    <property type="term" value="P:autophagosome maturation"/>
    <property type="evidence" value="ECO:0007669"/>
    <property type="project" value="TreeGrafter"/>
</dbReference>
<dbReference type="InterPro" id="IPR007242">
    <property type="entry name" value="Atg12"/>
</dbReference>
<dbReference type="PANTHER" id="PTHR13385:SF0">
    <property type="entry name" value="UBIQUITIN-LIKE PROTEIN ATG12"/>
    <property type="match status" value="1"/>
</dbReference>
<name>A0A151Z3J6_TIELA</name>
<dbReference type="OMA" id="YAKTHAW"/>
<gene>
    <name evidence="6" type="ORF">DLAC_11254</name>
</gene>
<dbReference type="InParanoid" id="A0A151Z3J6"/>
<organism evidence="6 7">
    <name type="scientific">Tieghemostelium lacteum</name>
    <name type="common">Slime mold</name>
    <name type="synonym">Dictyostelium lacteum</name>
    <dbReference type="NCBI Taxonomy" id="361077"/>
    <lineage>
        <taxon>Eukaryota</taxon>
        <taxon>Amoebozoa</taxon>
        <taxon>Evosea</taxon>
        <taxon>Eumycetozoa</taxon>
        <taxon>Dictyostelia</taxon>
        <taxon>Dictyosteliales</taxon>
        <taxon>Raperosteliaceae</taxon>
        <taxon>Tieghemostelium</taxon>
    </lineage>
</organism>
<dbReference type="OrthoDB" id="10003551at2759"/>
<dbReference type="SUPFAM" id="SSF54236">
    <property type="entry name" value="Ubiquitin-like"/>
    <property type="match status" value="1"/>
</dbReference>
<evidence type="ECO:0000256" key="5">
    <source>
        <dbReference type="SAM" id="MobiDB-lite"/>
    </source>
</evidence>
<feature type="region of interest" description="Disordered" evidence="5">
    <location>
        <begin position="1"/>
        <end position="32"/>
    </location>
</feature>
<proteinExistence type="inferred from homology"/>
<dbReference type="Pfam" id="PF04110">
    <property type="entry name" value="APG12"/>
    <property type="match status" value="1"/>
</dbReference>
<keyword evidence="7" id="KW-1185">Reference proteome</keyword>
<evidence type="ECO:0000256" key="2">
    <source>
        <dbReference type="ARBA" id="ARBA00022786"/>
    </source>
</evidence>
<comment type="similarity">
    <text evidence="4">Belongs to the ATG12 family.</text>
</comment>
<feature type="compositionally biased region" description="Low complexity" evidence="5">
    <location>
        <begin position="12"/>
        <end position="25"/>
    </location>
</feature>
<keyword evidence="3 4" id="KW-0072">Autophagy</keyword>